<dbReference type="Proteomes" id="UP000248314">
    <property type="component" value="Unassembled WGS sequence"/>
</dbReference>
<organism evidence="1 2">
    <name type="scientific">Hoylesella shahii DSM 15611 = JCM 12083</name>
    <dbReference type="NCBI Taxonomy" id="1122991"/>
    <lineage>
        <taxon>Bacteria</taxon>
        <taxon>Pseudomonadati</taxon>
        <taxon>Bacteroidota</taxon>
        <taxon>Bacteroidia</taxon>
        <taxon>Bacteroidales</taxon>
        <taxon>Prevotellaceae</taxon>
        <taxon>Hoylesella</taxon>
    </lineage>
</organism>
<accession>A0A318HUJ8</accession>
<dbReference type="Pfam" id="PF13306">
    <property type="entry name" value="LRR_5"/>
    <property type="match status" value="1"/>
</dbReference>
<comment type="caution">
    <text evidence="1">The sequence shown here is derived from an EMBL/GenBank/DDBJ whole genome shotgun (WGS) entry which is preliminary data.</text>
</comment>
<evidence type="ECO:0000313" key="1">
    <source>
        <dbReference type="EMBL" id="PXX21893.1"/>
    </source>
</evidence>
<dbReference type="Gene3D" id="3.40.50.12480">
    <property type="match status" value="1"/>
</dbReference>
<gene>
    <name evidence="1" type="ORF">EJ73_01478</name>
</gene>
<reference evidence="1 2" key="1">
    <citation type="submission" date="2018-05" db="EMBL/GenBank/DDBJ databases">
        <title>Genomic Encyclopedia of Type Strains, Phase I: the one thousand microbial genomes (KMG-I) project.</title>
        <authorList>
            <person name="Kyrpides N."/>
        </authorList>
    </citation>
    <scope>NUCLEOTIDE SEQUENCE [LARGE SCALE GENOMIC DNA]</scope>
    <source>
        <strain evidence="1 2">DSM 15611</strain>
    </source>
</reference>
<sequence>MFVTFTIINTENKMRKYILLLLLAVCAHVSADVLDKVKLFKATAQLNGKPIPMWFNITGDDVVEVGNGKNAAISQYAEGKLIVPSTIVNPTDNRTYKVKRVANFAFNLCSKLSEVSLEEGLNEIGEHAFVGCNALQTVSMPATITVIGRGAFMGCKQLLHADLPQQLTAIGQECFVENRFSNNKLLLPAGIKSIPLAAFQHCQLQQVVLSPNVSNIDAEAFMQTVACHFYMFDGNTAPTINPKGVSTASHWYATNPQLYAAKSLCGGLLTVSAMVPNETFSVGDITYKIVQTPQYPGVFTASAYKTNGDKVWGSTFNSMPEWVLNPVFPGNWQPQHRINGIEPTFFAGSQMAKLQHITLPSSIEGSRSAKAFAHCKALVAVNLLAMQPMTRTESDALLEGLAENTVVYAPKGQTEEHRAYNYVLTNNDGQRHTSAYKLNLERDFDSLAYQANMAYLLPYSFVAERATFYRSSFANKQKETLVLPFAAKPQGSAFAFIDMTDQPGPNANVAFMRRDDMLANTPYIYVSDGTPIVAQDVEVNAVEMPAEIVEKDNLFGTYHAGLLRDVAANRLLNGTTYLLKQSELPGSLMFTQSSADVFIAPFQAYFHVSNPLYGANLKLVLEGDNTTGIKQLSTEGNIDANAWFNLQGVRFKAKPQKGVFIHQGKKVMMK</sequence>
<dbReference type="InterPro" id="IPR032675">
    <property type="entry name" value="LRR_dom_sf"/>
</dbReference>
<dbReference type="PANTHER" id="PTHR45661:SF3">
    <property type="entry name" value="IG-LIKE DOMAIN-CONTAINING PROTEIN"/>
    <property type="match status" value="1"/>
</dbReference>
<dbReference type="EMBL" id="QJJX01000015">
    <property type="protein sequence ID" value="PXX21893.1"/>
    <property type="molecule type" value="Genomic_DNA"/>
</dbReference>
<dbReference type="PANTHER" id="PTHR45661">
    <property type="entry name" value="SURFACE ANTIGEN"/>
    <property type="match status" value="1"/>
</dbReference>
<name>A0A318HUJ8_9BACT</name>
<dbReference type="AlphaFoldDB" id="A0A318HUJ8"/>
<dbReference type="InterPro" id="IPR053139">
    <property type="entry name" value="Surface_bspA-like"/>
</dbReference>
<evidence type="ECO:0000313" key="2">
    <source>
        <dbReference type="Proteomes" id="UP000248314"/>
    </source>
</evidence>
<keyword evidence="2" id="KW-1185">Reference proteome</keyword>
<protein>
    <submittedName>
        <fullName evidence="1">Leucine rich repeat (LRR) protein</fullName>
    </submittedName>
</protein>
<dbReference type="InterPro" id="IPR026906">
    <property type="entry name" value="LRR_5"/>
</dbReference>
<dbReference type="STRING" id="1122991.GCA_000613445_01459"/>
<dbReference type="SUPFAM" id="SSF52058">
    <property type="entry name" value="L domain-like"/>
    <property type="match status" value="1"/>
</dbReference>
<proteinExistence type="predicted"/>
<dbReference type="Gene3D" id="3.80.10.10">
    <property type="entry name" value="Ribonuclease Inhibitor"/>
    <property type="match status" value="1"/>
</dbReference>